<keyword evidence="1 2" id="KW-0238">DNA-binding</keyword>
<dbReference type="GO" id="GO:0000976">
    <property type="term" value="F:transcription cis-regulatory region binding"/>
    <property type="evidence" value="ECO:0007669"/>
    <property type="project" value="TreeGrafter"/>
</dbReference>
<sequence length="228" mass="26336">MARRYDKEDSRQRILSACVQLFIEQGYHNTTPKQILSAADVASGTFYYIFKAKSGVLVDLTDFIFDRQFENARRILGEEADPILLYTVETAIQLTLVELNENLREIYVEAYSQPEVLTLIHERTAVELKQIFSAYLPDCSESDFYELEIGTSGIMRGFMARQCDMYFTLDKKLSRFLRMTFDVFSVPEKVQQKALEYLAGLDIRKIAGDVTQRMFAALEEKFSFTLSE</sequence>
<dbReference type="PROSITE" id="PS50977">
    <property type="entry name" value="HTH_TETR_2"/>
    <property type="match status" value="1"/>
</dbReference>
<dbReference type="PRINTS" id="PR00455">
    <property type="entry name" value="HTHTETR"/>
</dbReference>
<dbReference type="InterPro" id="IPR001647">
    <property type="entry name" value="HTH_TetR"/>
</dbReference>
<comment type="caution">
    <text evidence="4">The sequence shown here is derived from an EMBL/GenBank/DDBJ whole genome shotgun (WGS) entry which is preliminary data.</text>
</comment>
<dbReference type="PANTHER" id="PTHR30055">
    <property type="entry name" value="HTH-TYPE TRANSCRIPTIONAL REGULATOR RUTR"/>
    <property type="match status" value="1"/>
</dbReference>
<dbReference type="EMBL" id="JACRSN010000010">
    <property type="protein sequence ID" value="MBC8533882.1"/>
    <property type="molecule type" value="Genomic_DNA"/>
</dbReference>
<evidence type="ECO:0000256" key="2">
    <source>
        <dbReference type="PROSITE-ProRule" id="PRU00335"/>
    </source>
</evidence>
<dbReference type="SUPFAM" id="SSF46689">
    <property type="entry name" value="Homeodomain-like"/>
    <property type="match status" value="1"/>
</dbReference>
<dbReference type="PANTHER" id="PTHR30055:SF226">
    <property type="entry name" value="HTH-TYPE TRANSCRIPTIONAL REGULATOR PKSA"/>
    <property type="match status" value="1"/>
</dbReference>
<dbReference type="Gene3D" id="1.10.357.10">
    <property type="entry name" value="Tetracycline Repressor, domain 2"/>
    <property type="match status" value="1"/>
</dbReference>
<protein>
    <submittedName>
        <fullName evidence="4">TetR/AcrR family transcriptional regulator</fullName>
    </submittedName>
</protein>
<accession>A0A926HN64</accession>
<organism evidence="4 5">
    <name type="scientific">Yeguia hominis</name>
    <dbReference type="NCBI Taxonomy" id="2763662"/>
    <lineage>
        <taxon>Bacteria</taxon>
        <taxon>Bacillati</taxon>
        <taxon>Bacillota</taxon>
        <taxon>Clostridia</taxon>
        <taxon>Eubacteriales</taxon>
        <taxon>Yeguiaceae</taxon>
        <taxon>Yeguia</taxon>
    </lineage>
</organism>
<dbReference type="GO" id="GO:0003700">
    <property type="term" value="F:DNA-binding transcription factor activity"/>
    <property type="evidence" value="ECO:0007669"/>
    <property type="project" value="TreeGrafter"/>
</dbReference>
<gene>
    <name evidence="4" type="ORF">IAG03_07675</name>
</gene>
<dbReference type="AlphaFoldDB" id="A0A926HN64"/>
<dbReference type="InterPro" id="IPR009057">
    <property type="entry name" value="Homeodomain-like_sf"/>
</dbReference>
<evidence type="ECO:0000313" key="5">
    <source>
        <dbReference type="Proteomes" id="UP000651482"/>
    </source>
</evidence>
<dbReference type="RefSeq" id="WP_249319537.1">
    <property type="nucleotide sequence ID" value="NZ_JACRSN010000010.1"/>
</dbReference>
<reference evidence="4" key="1">
    <citation type="submission" date="2020-08" db="EMBL/GenBank/DDBJ databases">
        <title>Genome public.</title>
        <authorList>
            <person name="Liu C."/>
            <person name="Sun Q."/>
        </authorList>
    </citation>
    <scope>NUCLEOTIDE SEQUENCE</scope>
    <source>
        <strain evidence="4">NSJ-40</strain>
    </source>
</reference>
<feature type="domain" description="HTH tetR-type" evidence="3">
    <location>
        <begin position="8"/>
        <end position="68"/>
    </location>
</feature>
<dbReference type="Pfam" id="PF00440">
    <property type="entry name" value="TetR_N"/>
    <property type="match status" value="1"/>
</dbReference>
<evidence type="ECO:0000313" key="4">
    <source>
        <dbReference type="EMBL" id="MBC8533882.1"/>
    </source>
</evidence>
<dbReference type="Proteomes" id="UP000651482">
    <property type="component" value="Unassembled WGS sequence"/>
</dbReference>
<keyword evidence="5" id="KW-1185">Reference proteome</keyword>
<evidence type="ECO:0000259" key="3">
    <source>
        <dbReference type="PROSITE" id="PS50977"/>
    </source>
</evidence>
<feature type="DNA-binding region" description="H-T-H motif" evidence="2">
    <location>
        <begin position="31"/>
        <end position="50"/>
    </location>
</feature>
<proteinExistence type="predicted"/>
<evidence type="ECO:0000256" key="1">
    <source>
        <dbReference type="ARBA" id="ARBA00023125"/>
    </source>
</evidence>
<dbReference type="InterPro" id="IPR050109">
    <property type="entry name" value="HTH-type_TetR-like_transc_reg"/>
</dbReference>
<name>A0A926HN64_9FIRM</name>